<keyword evidence="2" id="KW-1185">Reference proteome</keyword>
<evidence type="ECO:0000313" key="2">
    <source>
        <dbReference type="Proteomes" id="UP001519503"/>
    </source>
</evidence>
<dbReference type="RefSeq" id="WP_213820598.1">
    <property type="nucleotide sequence ID" value="NZ_JAAMFL010000001.1"/>
</dbReference>
<name>A0ABS5QW78_9LACO</name>
<dbReference type="Pfam" id="PF07751">
    <property type="entry name" value="Abi_2"/>
    <property type="match status" value="1"/>
</dbReference>
<protein>
    <submittedName>
        <fullName evidence="1">Abi family protein</fullName>
    </submittedName>
</protein>
<dbReference type="Proteomes" id="UP001519503">
    <property type="component" value="Unassembled WGS sequence"/>
</dbReference>
<comment type="caution">
    <text evidence="1">The sequence shown here is derived from an EMBL/GenBank/DDBJ whole genome shotgun (WGS) entry which is preliminary data.</text>
</comment>
<accession>A0ABS5QW78</accession>
<evidence type="ECO:0000313" key="1">
    <source>
        <dbReference type="EMBL" id="MBS9337052.1"/>
    </source>
</evidence>
<sequence length="321" mass="37188">MKERDKFIDWAGQIDLLQHHYNLQIESSESAILTIKKYSFQRLIHGYLPSLADPLNENRFMTDISIETLGVIQMLENRLSSELLQAIIAIEKNMKSLFQHAISAQLGSEEKDYLNPKHYLSWKTNRYQTLAALVNTARNDRQVSFQLKQSRKKQNVPPWVLIDEITFGQFMHWYMMSPLSIKEAVVEDFSLPFSNRQEQLGCFKEALTFLVSFRNGLAHGGLISQIKSKGRLHFEHLSPFYSQSIISEKEFNQAKIGQRDLFGLLLVIGIFLKQSERQLFKDQLLNLLAILDSLLPLNEPPMQRLLGNTPDRLIERVQKIL</sequence>
<organism evidence="1 2">
    <name type="scientific">Fructobacillus parabroussonetiae</name>
    <dbReference type="NCBI Taxonomy" id="2713174"/>
    <lineage>
        <taxon>Bacteria</taxon>
        <taxon>Bacillati</taxon>
        <taxon>Bacillota</taxon>
        <taxon>Bacilli</taxon>
        <taxon>Lactobacillales</taxon>
        <taxon>Lactobacillaceae</taxon>
        <taxon>Fructobacillus</taxon>
    </lineage>
</organism>
<reference evidence="1 2" key="1">
    <citation type="submission" date="2020-02" db="EMBL/GenBank/DDBJ databases">
        <title>Fructobacillus sp. isolated from paper mulberry of Taiwan.</title>
        <authorList>
            <person name="Lin S.-T."/>
        </authorList>
    </citation>
    <scope>NUCLEOTIDE SEQUENCE [LARGE SCALE GENOMIC DNA]</scope>
    <source>
        <strain evidence="1 2">S1-1</strain>
    </source>
</reference>
<gene>
    <name evidence="1" type="ORF">G6R30_01045</name>
</gene>
<dbReference type="InterPro" id="IPR011664">
    <property type="entry name" value="Abi_system_AbiD/AbiF-like"/>
</dbReference>
<proteinExistence type="predicted"/>
<dbReference type="EMBL" id="JAAMFL010000001">
    <property type="protein sequence ID" value="MBS9337052.1"/>
    <property type="molecule type" value="Genomic_DNA"/>
</dbReference>